<evidence type="ECO:0000256" key="7">
    <source>
        <dbReference type="RuleBase" id="RU000461"/>
    </source>
</evidence>
<sequence length="423" mass="45543">MTVETLSGNGLFSDRYMHDPYRVFSELRGVGPIHRANTPSGIPVWVVTGYAEVSAALMDGRLRKDSARLRAIIDRATLARLDGSDRAETVATDMLNSDPPEHTRLRKLVVKGFSARRVERLRPLVQQITDELLDAMVEQGAGGTVDFVDAFAFPLPLTVIFELLGIPRADQRAFRAWSTVIVGSGSRDELRRATTAMGGYLAQMMAAKRSAPADDLLSDLVEASDAGDRLSPLELVSMAGLLLIAGHETTVNLLGSTLLALLQHPDQLAKLRARPELLDPAVEESLRYNSPAPVTTWRYAAEPMTIGGSSVTTNDIVLLALGAANHDGRFPDPDAFDIERKTGGHLSFGHGIHFCVGAALARMEAQVALGRLLERFPDMALAAPADELRWRPSVIMHGLAALPVRLGRQAATTHAAPDSGAAG</sequence>
<evidence type="ECO:0000256" key="5">
    <source>
        <dbReference type="ARBA" id="ARBA00023004"/>
    </source>
</evidence>
<dbReference type="PROSITE" id="PS00086">
    <property type="entry name" value="CYTOCHROME_P450"/>
    <property type="match status" value="1"/>
</dbReference>
<keyword evidence="2 7" id="KW-0349">Heme</keyword>
<keyword evidence="9" id="KW-1185">Reference proteome</keyword>
<evidence type="ECO:0000256" key="2">
    <source>
        <dbReference type="ARBA" id="ARBA00022617"/>
    </source>
</evidence>
<dbReference type="PANTHER" id="PTHR46696:SF1">
    <property type="entry name" value="CYTOCHROME P450 YJIB-RELATED"/>
    <property type="match status" value="1"/>
</dbReference>
<dbReference type="GO" id="GO:0005506">
    <property type="term" value="F:iron ion binding"/>
    <property type="evidence" value="ECO:0007669"/>
    <property type="project" value="InterPro"/>
</dbReference>
<dbReference type="PANTHER" id="PTHR46696">
    <property type="entry name" value="P450, PUTATIVE (EUROFUNG)-RELATED"/>
    <property type="match status" value="1"/>
</dbReference>
<keyword evidence="6 7" id="KW-0503">Monooxygenase</keyword>
<dbReference type="PRINTS" id="PR00359">
    <property type="entry name" value="BP450"/>
</dbReference>
<proteinExistence type="inferred from homology"/>
<evidence type="ECO:0000256" key="6">
    <source>
        <dbReference type="ARBA" id="ARBA00023033"/>
    </source>
</evidence>
<dbReference type="EMBL" id="FNVU01000008">
    <property type="protein sequence ID" value="SEG68522.1"/>
    <property type="molecule type" value="Genomic_DNA"/>
</dbReference>
<dbReference type="AlphaFoldDB" id="A0A1H6C6I3"/>
<organism evidence="8 9">
    <name type="scientific">Actinacidiphila yanglinensis</name>
    <dbReference type="NCBI Taxonomy" id="310779"/>
    <lineage>
        <taxon>Bacteria</taxon>
        <taxon>Bacillati</taxon>
        <taxon>Actinomycetota</taxon>
        <taxon>Actinomycetes</taxon>
        <taxon>Kitasatosporales</taxon>
        <taxon>Streptomycetaceae</taxon>
        <taxon>Actinacidiphila</taxon>
    </lineage>
</organism>
<reference evidence="8 9" key="1">
    <citation type="submission" date="2016-10" db="EMBL/GenBank/DDBJ databases">
        <authorList>
            <person name="de Groot N.N."/>
        </authorList>
    </citation>
    <scope>NUCLEOTIDE SEQUENCE [LARGE SCALE GENOMIC DNA]</scope>
    <source>
        <strain evidence="8 9">CGMCC 4.2023</strain>
    </source>
</reference>
<dbReference type="InterPro" id="IPR036396">
    <property type="entry name" value="Cyt_P450_sf"/>
</dbReference>
<dbReference type="CDD" id="cd11029">
    <property type="entry name" value="CYP107-like"/>
    <property type="match status" value="1"/>
</dbReference>
<dbReference type="FunFam" id="1.10.630.10:FF:000018">
    <property type="entry name" value="Cytochrome P450 monooxygenase"/>
    <property type="match status" value="1"/>
</dbReference>
<evidence type="ECO:0000313" key="9">
    <source>
        <dbReference type="Proteomes" id="UP000236754"/>
    </source>
</evidence>
<dbReference type="InterPro" id="IPR017972">
    <property type="entry name" value="Cyt_P450_CS"/>
</dbReference>
<comment type="similarity">
    <text evidence="1 7">Belongs to the cytochrome P450 family.</text>
</comment>
<keyword evidence="5 7" id="KW-0408">Iron</keyword>
<dbReference type="InterPro" id="IPR001128">
    <property type="entry name" value="Cyt_P450"/>
</dbReference>
<dbReference type="PRINTS" id="PR00385">
    <property type="entry name" value="P450"/>
</dbReference>
<dbReference type="Pfam" id="PF00067">
    <property type="entry name" value="p450"/>
    <property type="match status" value="1"/>
</dbReference>
<dbReference type="SUPFAM" id="SSF48264">
    <property type="entry name" value="Cytochrome P450"/>
    <property type="match status" value="1"/>
</dbReference>
<name>A0A1H6C6I3_9ACTN</name>
<evidence type="ECO:0000313" key="8">
    <source>
        <dbReference type="EMBL" id="SEG68522.1"/>
    </source>
</evidence>
<evidence type="ECO:0000256" key="1">
    <source>
        <dbReference type="ARBA" id="ARBA00010617"/>
    </source>
</evidence>
<accession>A0A1H6C6I3</accession>
<dbReference type="GO" id="GO:0016705">
    <property type="term" value="F:oxidoreductase activity, acting on paired donors, with incorporation or reduction of molecular oxygen"/>
    <property type="evidence" value="ECO:0007669"/>
    <property type="project" value="InterPro"/>
</dbReference>
<dbReference type="GO" id="GO:0020037">
    <property type="term" value="F:heme binding"/>
    <property type="evidence" value="ECO:0007669"/>
    <property type="project" value="InterPro"/>
</dbReference>
<protein>
    <submittedName>
        <fullName evidence="8">Cytochrome P450</fullName>
    </submittedName>
</protein>
<keyword evidence="4 7" id="KW-0560">Oxidoreductase</keyword>
<evidence type="ECO:0000256" key="3">
    <source>
        <dbReference type="ARBA" id="ARBA00022723"/>
    </source>
</evidence>
<evidence type="ECO:0000256" key="4">
    <source>
        <dbReference type="ARBA" id="ARBA00023002"/>
    </source>
</evidence>
<gene>
    <name evidence="8" type="ORF">SAMN05216223_108101</name>
</gene>
<dbReference type="GO" id="GO:0004497">
    <property type="term" value="F:monooxygenase activity"/>
    <property type="evidence" value="ECO:0007669"/>
    <property type="project" value="UniProtKB-KW"/>
</dbReference>
<dbReference type="RefSeq" id="WP_235032208.1">
    <property type="nucleotide sequence ID" value="NZ_FNVU01000008.1"/>
</dbReference>
<dbReference type="Gene3D" id="1.10.630.10">
    <property type="entry name" value="Cytochrome P450"/>
    <property type="match status" value="1"/>
</dbReference>
<dbReference type="InterPro" id="IPR002397">
    <property type="entry name" value="Cyt_P450_B"/>
</dbReference>
<keyword evidence="3 7" id="KW-0479">Metal-binding</keyword>
<dbReference type="Proteomes" id="UP000236754">
    <property type="component" value="Unassembled WGS sequence"/>
</dbReference>